<evidence type="ECO:0000256" key="1">
    <source>
        <dbReference type="ARBA" id="ARBA00001936"/>
    </source>
</evidence>
<reference evidence="9" key="1">
    <citation type="journal article" date="2020" name="bioRxiv">
        <title>Whole genome comparisons of ergot fungi reveals the divergence and evolution of species within the genus Claviceps are the result of varying mechanisms driving genome evolution and host range expansion.</title>
        <authorList>
            <person name="Wyka S.A."/>
            <person name="Mondo S.J."/>
            <person name="Liu M."/>
            <person name="Dettman J."/>
            <person name="Nalam V."/>
            <person name="Broders K.D."/>
        </authorList>
    </citation>
    <scope>NUCLEOTIDE SEQUENCE</scope>
    <source>
        <strain evidence="9">CCC 489</strain>
    </source>
</reference>
<keyword evidence="4" id="KW-0378">Hydrolase</keyword>
<dbReference type="GO" id="GO:0010945">
    <property type="term" value="F:coenzyme A diphosphatase activity"/>
    <property type="evidence" value="ECO:0007669"/>
    <property type="project" value="InterPro"/>
</dbReference>
<dbReference type="InterPro" id="IPR000086">
    <property type="entry name" value="NUDIX_hydrolase_dom"/>
</dbReference>
<evidence type="ECO:0000256" key="5">
    <source>
        <dbReference type="ARBA" id="ARBA00022842"/>
    </source>
</evidence>
<evidence type="ECO:0000256" key="7">
    <source>
        <dbReference type="SAM" id="MobiDB-lite"/>
    </source>
</evidence>
<evidence type="ECO:0000256" key="2">
    <source>
        <dbReference type="ARBA" id="ARBA00001946"/>
    </source>
</evidence>
<dbReference type="InterPro" id="IPR045121">
    <property type="entry name" value="CoAse"/>
</dbReference>
<feature type="region of interest" description="Disordered" evidence="7">
    <location>
        <begin position="1"/>
        <end position="73"/>
    </location>
</feature>
<comment type="cofactor">
    <cofactor evidence="2">
        <name>Mg(2+)</name>
        <dbReference type="ChEBI" id="CHEBI:18420"/>
    </cofactor>
</comment>
<feature type="compositionally biased region" description="Low complexity" evidence="7">
    <location>
        <begin position="1"/>
        <end position="10"/>
    </location>
</feature>
<feature type="compositionally biased region" description="Low complexity" evidence="7">
    <location>
        <begin position="29"/>
        <end position="41"/>
    </location>
</feature>
<dbReference type="PANTHER" id="PTHR12992">
    <property type="entry name" value="NUDIX HYDROLASE"/>
    <property type="match status" value="1"/>
</dbReference>
<dbReference type="PROSITE" id="PS51462">
    <property type="entry name" value="NUDIX"/>
    <property type="match status" value="1"/>
</dbReference>
<organism evidence="9 10">
    <name type="scientific">Claviceps africana</name>
    <dbReference type="NCBI Taxonomy" id="83212"/>
    <lineage>
        <taxon>Eukaryota</taxon>
        <taxon>Fungi</taxon>
        <taxon>Dikarya</taxon>
        <taxon>Ascomycota</taxon>
        <taxon>Pezizomycotina</taxon>
        <taxon>Sordariomycetes</taxon>
        <taxon>Hypocreomycetidae</taxon>
        <taxon>Hypocreales</taxon>
        <taxon>Clavicipitaceae</taxon>
        <taxon>Claviceps</taxon>
    </lineage>
</organism>
<name>A0A8K0JD67_9HYPO</name>
<evidence type="ECO:0000256" key="6">
    <source>
        <dbReference type="ARBA" id="ARBA00023211"/>
    </source>
</evidence>
<evidence type="ECO:0000259" key="8">
    <source>
        <dbReference type="PROSITE" id="PS51462"/>
    </source>
</evidence>
<accession>A0A8K0JD67</accession>
<keyword evidence="5" id="KW-0460">Magnesium</keyword>
<protein>
    <recommendedName>
        <fullName evidence="8">Nudix hydrolase domain-containing protein</fullName>
    </recommendedName>
</protein>
<dbReference type="SUPFAM" id="SSF55811">
    <property type="entry name" value="Nudix"/>
    <property type="match status" value="1"/>
</dbReference>
<proteinExistence type="predicted"/>
<feature type="compositionally biased region" description="Low complexity" evidence="7">
    <location>
        <begin position="49"/>
        <end position="70"/>
    </location>
</feature>
<dbReference type="EMBL" id="SRPY01000005">
    <property type="protein sequence ID" value="KAG5930613.1"/>
    <property type="molecule type" value="Genomic_DNA"/>
</dbReference>
<dbReference type="CDD" id="cd03426">
    <property type="entry name" value="NUDIX_CoAse_Nudt7"/>
    <property type="match status" value="1"/>
</dbReference>
<evidence type="ECO:0000313" key="10">
    <source>
        <dbReference type="Proteomes" id="UP000811619"/>
    </source>
</evidence>
<sequence>MQTTATTASPQPQPCPTLDHLDHLDPGTPAANSSAATATRPARNRSRSGRIPPRSSYSSSPGPSLAGASSDVADLQHESAWASATEWPELHTDDGVDQIAYHPRLHDGSDERDLQRDQVDVAELLGLPAQECFEESLYYDAATMAGLNSFSLAALNRLRAYKPPPFPLWDSLPARRRAAVLLLLYADRWGDMRVVITMRAASLRSFSGHAALPGGKADSKDETPSSAVVTAGVIGTESGLTSNALSPDQIARREAFEEIGLPMDDERIPKPFRIEPICFLPPSLARTHLVVTPVVAFLHADKVDADSPTPLVEESLIPRLDAREVAAVFSAPFYNFLKADDLPPRPGQELPPGAWYEGAWMSWKDLPWRVHNFHVPVNNQRVVRPRRASAQGNLGEALEEQQQQEGRFKVWGMTGRLLVDAARIAYGEEPEMEHNETYGDYDIILRAEEDGVFKEAEEAQKPASNEPAKM</sequence>
<keyword evidence="6" id="KW-0464">Manganese</keyword>
<dbReference type="GO" id="GO:0015938">
    <property type="term" value="P:coenzyme A catabolic process"/>
    <property type="evidence" value="ECO:0007669"/>
    <property type="project" value="TreeGrafter"/>
</dbReference>
<comment type="cofactor">
    <cofactor evidence="1">
        <name>Mn(2+)</name>
        <dbReference type="ChEBI" id="CHEBI:29035"/>
    </cofactor>
</comment>
<evidence type="ECO:0000313" key="9">
    <source>
        <dbReference type="EMBL" id="KAG5930613.1"/>
    </source>
</evidence>
<dbReference type="GO" id="GO:0046872">
    <property type="term" value="F:metal ion binding"/>
    <property type="evidence" value="ECO:0007669"/>
    <property type="project" value="UniProtKB-KW"/>
</dbReference>
<dbReference type="Proteomes" id="UP000811619">
    <property type="component" value="Unassembled WGS sequence"/>
</dbReference>
<comment type="caution">
    <text evidence="9">The sequence shown here is derived from an EMBL/GenBank/DDBJ whole genome shotgun (WGS) entry which is preliminary data.</text>
</comment>
<keyword evidence="10" id="KW-1185">Reference proteome</keyword>
<feature type="domain" description="Nudix hydrolase" evidence="8">
    <location>
        <begin position="175"/>
        <end position="355"/>
    </location>
</feature>
<keyword evidence="3" id="KW-0479">Metal-binding</keyword>
<dbReference type="Gene3D" id="3.90.79.10">
    <property type="entry name" value="Nucleoside Triphosphate Pyrophosphohydrolase"/>
    <property type="match status" value="1"/>
</dbReference>
<evidence type="ECO:0000256" key="4">
    <source>
        <dbReference type="ARBA" id="ARBA00022801"/>
    </source>
</evidence>
<dbReference type="OrthoDB" id="206213at2759"/>
<dbReference type="AlphaFoldDB" id="A0A8K0JD67"/>
<dbReference type="InterPro" id="IPR015797">
    <property type="entry name" value="NUDIX_hydrolase-like_dom_sf"/>
</dbReference>
<evidence type="ECO:0000256" key="3">
    <source>
        <dbReference type="ARBA" id="ARBA00022723"/>
    </source>
</evidence>
<dbReference type="PANTHER" id="PTHR12992:SF24">
    <property type="entry name" value="PEROXISOMAL COENZYME A DIPHOSPHATASE NUDT7"/>
    <property type="match status" value="1"/>
</dbReference>
<gene>
    <name evidence="9" type="ORF">E4U42_005275</name>
</gene>